<dbReference type="PANTHER" id="PTHR43798">
    <property type="entry name" value="MONOACYLGLYCEROL LIPASE"/>
    <property type="match status" value="1"/>
</dbReference>
<dbReference type="PRINTS" id="PR00412">
    <property type="entry name" value="EPOXHYDRLASE"/>
</dbReference>
<dbReference type="InterPro" id="IPR029058">
    <property type="entry name" value="AB_hydrolase_fold"/>
</dbReference>
<dbReference type="EMBL" id="JAAHFQ010000375">
    <property type="protein sequence ID" value="NER29483.1"/>
    <property type="molecule type" value="Genomic_DNA"/>
</dbReference>
<dbReference type="InterPro" id="IPR050266">
    <property type="entry name" value="AB_hydrolase_sf"/>
</dbReference>
<protein>
    <submittedName>
        <fullName evidence="2">Alpha/beta hydrolase</fullName>
    </submittedName>
</protein>
<dbReference type="Gene3D" id="3.40.50.1820">
    <property type="entry name" value="alpha/beta hydrolase"/>
    <property type="match status" value="1"/>
</dbReference>
<dbReference type="InterPro" id="IPR000073">
    <property type="entry name" value="AB_hydrolase_1"/>
</dbReference>
<gene>
    <name evidence="2" type="ORF">F6J89_18120</name>
</gene>
<dbReference type="InterPro" id="IPR000639">
    <property type="entry name" value="Epox_hydrolase-like"/>
</dbReference>
<accession>A0A6B3ND21</accession>
<organism evidence="2">
    <name type="scientific">Symploca sp. SIO1C4</name>
    <dbReference type="NCBI Taxonomy" id="2607765"/>
    <lineage>
        <taxon>Bacteria</taxon>
        <taxon>Bacillati</taxon>
        <taxon>Cyanobacteriota</taxon>
        <taxon>Cyanophyceae</taxon>
        <taxon>Coleofasciculales</taxon>
        <taxon>Coleofasciculaceae</taxon>
        <taxon>Symploca</taxon>
    </lineage>
</organism>
<keyword evidence="2" id="KW-0378">Hydrolase</keyword>
<sequence length="303" mass="35114">MEIDSYHPFRSPEAKERFLTIYDARAQKWPIPSEATIVETSYGQTFVRISGPVEGSPVVLLHGYSENSLNWLPNIEDLSQSYRTYAIDTICDPGRSVYTKLLKSTDDFTTWLDELFDGLGLDRGINLIGLSYGGWLTSQYALRFPQRLNKIVLMAPGGIAPFSWKFITFGMLLSTFQFRSKYLFKRFTRWMFEDFLELHENGETEFDEWFNFLYLGMQCHKRQPVVFTKVLTDEELSRLQMPTLFLVGENEIIYSVEKTIARLQKVAPNIQIKVIENAGHDLPMVQPQKVNLAMLDFLEEVSR</sequence>
<name>A0A6B3ND21_9CYAN</name>
<dbReference type="SUPFAM" id="SSF53474">
    <property type="entry name" value="alpha/beta-Hydrolases"/>
    <property type="match status" value="1"/>
</dbReference>
<dbReference type="PANTHER" id="PTHR43798:SF33">
    <property type="entry name" value="HYDROLASE, PUTATIVE (AFU_ORTHOLOGUE AFUA_2G14860)-RELATED"/>
    <property type="match status" value="1"/>
</dbReference>
<feature type="domain" description="AB hydrolase-1" evidence="1">
    <location>
        <begin position="57"/>
        <end position="284"/>
    </location>
</feature>
<dbReference type="Pfam" id="PF00561">
    <property type="entry name" value="Abhydrolase_1"/>
    <property type="match status" value="1"/>
</dbReference>
<dbReference type="AlphaFoldDB" id="A0A6B3ND21"/>
<reference evidence="2" key="1">
    <citation type="submission" date="2019-11" db="EMBL/GenBank/DDBJ databases">
        <title>Genomic insights into an expanded diversity of filamentous marine cyanobacteria reveals the extraordinary biosynthetic potential of Moorea and Okeania.</title>
        <authorList>
            <person name="Ferreira Leao T."/>
            <person name="Wang M."/>
            <person name="Moss N."/>
            <person name="Da Silva R."/>
            <person name="Sanders J."/>
            <person name="Nurk S."/>
            <person name="Gurevich A."/>
            <person name="Humphrey G."/>
            <person name="Reher R."/>
            <person name="Zhu Q."/>
            <person name="Belda-Ferre P."/>
            <person name="Glukhov E."/>
            <person name="Rex R."/>
            <person name="Dorrestein P.C."/>
            <person name="Knight R."/>
            <person name="Pevzner P."/>
            <person name="Gerwick W.H."/>
            <person name="Gerwick L."/>
        </authorList>
    </citation>
    <scope>NUCLEOTIDE SEQUENCE</scope>
    <source>
        <strain evidence="2">SIO1C4</strain>
    </source>
</reference>
<comment type="caution">
    <text evidence="2">The sequence shown here is derived from an EMBL/GenBank/DDBJ whole genome shotgun (WGS) entry which is preliminary data.</text>
</comment>
<dbReference type="PRINTS" id="PR00111">
    <property type="entry name" value="ABHYDROLASE"/>
</dbReference>
<dbReference type="GO" id="GO:0016020">
    <property type="term" value="C:membrane"/>
    <property type="evidence" value="ECO:0007669"/>
    <property type="project" value="TreeGrafter"/>
</dbReference>
<evidence type="ECO:0000259" key="1">
    <source>
        <dbReference type="Pfam" id="PF00561"/>
    </source>
</evidence>
<evidence type="ECO:0000313" key="2">
    <source>
        <dbReference type="EMBL" id="NER29483.1"/>
    </source>
</evidence>
<dbReference type="GO" id="GO:0016787">
    <property type="term" value="F:hydrolase activity"/>
    <property type="evidence" value="ECO:0007669"/>
    <property type="project" value="UniProtKB-KW"/>
</dbReference>
<proteinExistence type="predicted"/>